<name>A0A016T024_9BILA</name>
<evidence type="ECO:0000313" key="2">
    <source>
        <dbReference type="Proteomes" id="UP000024635"/>
    </source>
</evidence>
<sequence>MEGTSDTRICGADECSAAGCARVPPRNLVNCTYCGHPLRQTTHCDSVSWRVVALKSRHVRDDDPGFSAAPSRGFRLVLSLTSPQDSRILQRVDITCVEDSSCLVQCGCDKV</sequence>
<gene>
    <name evidence="1" type="primary">Acey_s0154.g3000</name>
    <name evidence="1" type="ORF">Y032_0154g3000</name>
</gene>
<dbReference type="EMBL" id="JARK01001490">
    <property type="protein sequence ID" value="EYB96030.1"/>
    <property type="molecule type" value="Genomic_DNA"/>
</dbReference>
<keyword evidence="2" id="KW-1185">Reference proteome</keyword>
<evidence type="ECO:0000313" key="1">
    <source>
        <dbReference type="EMBL" id="EYB96030.1"/>
    </source>
</evidence>
<proteinExistence type="predicted"/>
<dbReference type="AlphaFoldDB" id="A0A016T024"/>
<dbReference type="Proteomes" id="UP000024635">
    <property type="component" value="Unassembled WGS sequence"/>
</dbReference>
<protein>
    <submittedName>
        <fullName evidence="1">Uncharacterized protein</fullName>
    </submittedName>
</protein>
<reference evidence="2" key="1">
    <citation type="journal article" date="2015" name="Nat. Genet.">
        <title>The genome and transcriptome of the zoonotic hookworm Ancylostoma ceylanicum identify infection-specific gene families.</title>
        <authorList>
            <person name="Schwarz E.M."/>
            <person name="Hu Y."/>
            <person name="Antoshechkin I."/>
            <person name="Miller M.M."/>
            <person name="Sternberg P.W."/>
            <person name="Aroian R.V."/>
        </authorList>
    </citation>
    <scope>NUCLEOTIDE SEQUENCE</scope>
    <source>
        <strain evidence="2">HY135</strain>
    </source>
</reference>
<accession>A0A016T024</accession>
<organism evidence="1 2">
    <name type="scientific">Ancylostoma ceylanicum</name>
    <dbReference type="NCBI Taxonomy" id="53326"/>
    <lineage>
        <taxon>Eukaryota</taxon>
        <taxon>Metazoa</taxon>
        <taxon>Ecdysozoa</taxon>
        <taxon>Nematoda</taxon>
        <taxon>Chromadorea</taxon>
        <taxon>Rhabditida</taxon>
        <taxon>Rhabditina</taxon>
        <taxon>Rhabditomorpha</taxon>
        <taxon>Strongyloidea</taxon>
        <taxon>Ancylostomatidae</taxon>
        <taxon>Ancylostomatinae</taxon>
        <taxon>Ancylostoma</taxon>
    </lineage>
</organism>
<comment type="caution">
    <text evidence="1">The sequence shown here is derived from an EMBL/GenBank/DDBJ whole genome shotgun (WGS) entry which is preliminary data.</text>
</comment>